<reference evidence="2 5" key="2">
    <citation type="submission" date="2019-04" db="EMBL/GenBank/DDBJ databases">
        <title>Draft genome sequences of Streptomyces avermitilis NBRC 14893.</title>
        <authorList>
            <person name="Komaki H."/>
            <person name="Tamura T."/>
            <person name="Hosoyama A."/>
        </authorList>
    </citation>
    <scope>NUCLEOTIDE SEQUENCE [LARGE SCALE GENOMIC DNA]</scope>
    <source>
        <strain evidence="2 5">NBRC 14893</strain>
    </source>
</reference>
<organism evidence="2 5">
    <name type="scientific">Streptomyces avermitilis</name>
    <dbReference type="NCBI Taxonomy" id="33903"/>
    <lineage>
        <taxon>Bacteria</taxon>
        <taxon>Bacillati</taxon>
        <taxon>Actinomycetota</taxon>
        <taxon>Actinomycetes</taxon>
        <taxon>Kitasatosporales</taxon>
        <taxon>Streptomycetaceae</taxon>
        <taxon>Streptomyces</taxon>
    </lineage>
</organism>
<dbReference type="Proteomes" id="UP000299211">
    <property type="component" value="Unassembled WGS sequence"/>
</dbReference>
<evidence type="ECO:0000313" key="5">
    <source>
        <dbReference type="Proteomes" id="UP000302139"/>
    </source>
</evidence>
<proteinExistence type="predicted"/>
<name>A0A4D4LY93_STRAX</name>
<dbReference type="Pfam" id="PF00383">
    <property type="entry name" value="dCMP_cyt_deam_1"/>
    <property type="match status" value="1"/>
</dbReference>
<dbReference type="SUPFAM" id="SSF53927">
    <property type="entry name" value="Cytidine deaminase-like"/>
    <property type="match status" value="1"/>
</dbReference>
<gene>
    <name evidence="2" type="ORF">SAV14893_029310</name>
    <name evidence="3" type="ORF">SAV31267_058040</name>
</gene>
<dbReference type="Gene3D" id="3.40.140.10">
    <property type="entry name" value="Cytidine Deaminase, domain 2"/>
    <property type="match status" value="1"/>
</dbReference>
<reference evidence="3 4" key="1">
    <citation type="submission" date="2019-04" db="EMBL/GenBank/DDBJ databases">
        <title>Draft genome sequences of Streptomyces avermitilis ATCC 31267.</title>
        <authorList>
            <person name="Komaki H."/>
            <person name="Tamura T."/>
            <person name="Hosoyama A."/>
        </authorList>
    </citation>
    <scope>NUCLEOTIDE SEQUENCE [LARGE SCALE GENOMIC DNA]</scope>
    <source>
        <strain evidence="3 4">ATCC 31267</strain>
    </source>
</reference>
<dbReference type="InterPro" id="IPR016193">
    <property type="entry name" value="Cytidine_deaminase-like"/>
</dbReference>
<sequence>MKVNVSSVAAEIYKGMEECLCLAREAATTGNYALGAVVIKGGQVIGKSGSKLVQGNDPTGHPEITAIRQAAERLGSRYLPDAYLVTTLEPCPMCTSAAIWAKMRGIAYGATQIDAVTWSQEHPDQKYTWRQIRMRARDVIRAGTPSLELHEEVRREECAKLFTLSH</sequence>
<dbReference type="EMBL" id="BJHX01000001">
    <property type="protein sequence ID" value="GDY63538.1"/>
    <property type="molecule type" value="Genomic_DNA"/>
</dbReference>
<evidence type="ECO:0000313" key="4">
    <source>
        <dbReference type="Proteomes" id="UP000299211"/>
    </source>
</evidence>
<dbReference type="AlphaFoldDB" id="A0A4D4LY93"/>
<feature type="domain" description="CMP/dCMP-type deaminase" evidence="1">
    <location>
        <begin position="14"/>
        <end position="130"/>
    </location>
</feature>
<comment type="caution">
    <text evidence="2">The sequence shown here is derived from an EMBL/GenBank/DDBJ whole genome shotgun (WGS) entry which is preliminary data.</text>
</comment>
<dbReference type="PROSITE" id="PS51747">
    <property type="entry name" value="CYT_DCMP_DEAMINASES_2"/>
    <property type="match status" value="1"/>
</dbReference>
<dbReference type="InterPro" id="IPR002125">
    <property type="entry name" value="CMP_dCMP_dom"/>
</dbReference>
<dbReference type="GO" id="GO:0003824">
    <property type="term" value="F:catalytic activity"/>
    <property type="evidence" value="ECO:0007669"/>
    <property type="project" value="InterPro"/>
</dbReference>
<protein>
    <recommendedName>
        <fullName evidence="1">CMP/dCMP-type deaminase domain-containing protein</fullName>
    </recommendedName>
</protein>
<evidence type="ECO:0000313" key="2">
    <source>
        <dbReference type="EMBL" id="GDY63538.1"/>
    </source>
</evidence>
<dbReference type="PANTHER" id="PTHR11079">
    <property type="entry name" value="CYTOSINE DEAMINASE FAMILY MEMBER"/>
    <property type="match status" value="1"/>
</dbReference>
<evidence type="ECO:0000313" key="3">
    <source>
        <dbReference type="EMBL" id="GDY76319.1"/>
    </source>
</evidence>
<dbReference type="PANTHER" id="PTHR11079:SF162">
    <property type="entry name" value="RIBOFLAVIN BIOSYNTHESIS PROTEIN PYRD, CHLOROPLASTIC"/>
    <property type="match status" value="1"/>
</dbReference>
<accession>A0A4D4LY93</accession>
<evidence type="ECO:0000259" key="1">
    <source>
        <dbReference type="PROSITE" id="PS51747"/>
    </source>
</evidence>
<dbReference type="Proteomes" id="UP000302139">
    <property type="component" value="Unassembled WGS sequence"/>
</dbReference>
<dbReference type="EMBL" id="BJHY01000001">
    <property type="protein sequence ID" value="GDY76319.1"/>
    <property type="molecule type" value="Genomic_DNA"/>
</dbReference>
<dbReference type="CDD" id="cd01285">
    <property type="entry name" value="nucleoside_deaminase"/>
    <property type="match status" value="1"/>
</dbReference>